<evidence type="ECO:0000313" key="5">
    <source>
        <dbReference type="EMBL" id="EGB12862.1"/>
    </source>
</evidence>
<feature type="domain" description="WW" evidence="4">
    <location>
        <begin position="2917"/>
        <end position="2945"/>
    </location>
</feature>
<dbReference type="Gene3D" id="2.20.70.10">
    <property type="match status" value="2"/>
</dbReference>
<dbReference type="PANTHER" id="PTHR46967:SF1">
    <property type="entry name" value="KERATIN-ASSOCIATED PROTEIN 16-1-LIKE"/>
    <property type="match status" value="1"/>
</dbReference>
<name>F0XX04_AURAN</name>
<dbReference type="PROSITE" id="PS50020">
    <property type="entry name" value="WW_DOMAIN_2"/>
    <property type="match status" value="2"/>
</dbReference>
<dbReference type="InParanoid" id="F0XX04"/>
<dbReference type="SMART" id="SM01411">
    <property type="entry name" value="Ephrin_rec_like"/>
    <property type="match status" value="6"/>
</dbReference>
<feature type="compositionally biased region" description="Low complexity" evidence="1">
    <location>
        <begin position="2702"/>
        <end position="2726"/>
    </location>
</feature>
<accession>F0XX04</accession>
<feature type="domain" description="WW" evidence="4">
    <location>
        <begin position="2868"/>
        <end position="2902"/>
    </location>
</feature>
<feature type="compositionally biased region" description="Basic residues" evidence="1">
    <location>
        <begin position="2814"/>
        <end position="2842"/>
    </location>
</feature>
<protein>
    <recommendedName>
        <fullName evidence="4">WW domain-containing protein</fullName>
    </recommendedName>
</protein>
<dbReference type="KEGG" id="aaf:AURANDRAFT_60984"/>
<dbReference type="Pfam" id="PF00397">
    <property type="entry name" value="WW"/>
    <property type="match status" value="2"/>
</dbReference>
<dbReference type="RefSeq" id="XP_009032493.1">
    <property type="nucleotide sequence ID" value="XM_009034245.1"/>
</dbReference>
<reference evidence="5 6" key="1">
    <citation type="journal article" date="2011" name="Proc. Natl. Acad. Sci. U.S.A.">
        <title>Niche of harmful alga Aureococcus anophagefferens revealed through ecogenomics.</title>
        <authorList>
            <person name="Gobler C.J."/>
            <person name="Berry D.L."/>
            <person name="Dyhrman S.T."/>
            <person name="Wilhelm S.W."/>
            <person name="Salamov A."/>
            <person name="Lobanov A.V."/>
            <person name="Zhang Y."/>
            <person name="Collier J.L."/>
            <person name="Wurch L.L."/>
            <person name="Kustka A.B."/>
            <person name="Dill B.D."/>
            <person name="Shah M."/>
            <person name="VerBerkmoes N.C."/>
            <person name="Kuo A."/>
            <person name="Terry A."/>
            <person name="Pangilinan J."/>
            <person name="Lindquist E.A."/>
            <person name="Lucas S."/>
            <person name="Paulsen I.T."/>
            <person name="Hattenrath-Lehmann T.K."/>
            <person name="Talmage S.C."/>
            <person name="Walker E.A."/>
            <person name="Koch F."/>
            <person name="Burson A.M."/>
            <person name="Marcoval M.A."/>
            <person name="Tang Y.Z."/>
            <person name="Lecleir G.R."/>
            <person name="Coyne K.J."/>
            <person name="Berg G.M."/>
            <person name="Bertrand E.M."/>
            <person name="Saito M.A."/>
            <person name="Gladyshev V.N."/>
            <person name="Grigoriev I.V."/>
        </authorList>
    </citation>
    <scope>NUCLEOTIDE SEQUENCE [LARGE SCALE GENOMIC DNA]</scope>
    <source>
        <strain evidence="6">CCMP 1984</strain>
    </source>
</reference>
<feature type="region of interest" description="Disordered" evidence="1">
    <location>
        <begin position="2702"/>
        <end position="2736"/>
    </location>
</feature>
<dbReference type="EMBL" id="GL833120">
    <property type="protein sequence ID" value="EGB12862.1"/>
    <property type="molecule type" value="Genomic_DNA"/>
</dbReference>
<evidence type="ECO:0000259" key="4">
    <source>
        <dbReference type="PROSITE" id="PS50020"/>
    </source>
</evidence>
<sequence length="2971" mass="305492">MFRRAAATCVVVAAVAAAARGAAAAPLGEGSEVLLPGPDFAAPVGDGDGVAVAARGAAPRRLSLGALLAPLHEALRGVWAAPHVLLRDGAGARDRARESELGARNRTVGDFLAFLEAGRVSGVLLLEALPPGAARAFYDDALLGGGWSGGCAACSAHVYVSPPGLSALRNHTDATPVRVFQLTGAKDWRACAAAPAPALAVPLDFAAKLGTCATYDAGEMADATSDRALGLLDCASFSLAAGESVSVPRRTVHAARAAAGAPSVHVTVGFRDDAAAPACAAPGGGGGDDLPDGRRLDCVDSNVESYATCCPAGTHRAGTGRYDAGYDCDESCDLFGGLCDTSCDGCNGCSGCPAGSYSGACAVACASCAAGTYQPSAWQAACLACPSGSYQSSATNYATACTTCPAGTFAAGGAASCSACAAGYYTAGGAAECSSCAAGTYAPTTGYGSCLACPAGSYAAAAAASCAACPAGTYSSAGAASCSSCAAGSYAAAGAASCSSCAAGTYAPSTGYGSCLACPAGHSSHAGATSCYSCAAGTYAAAEGSASCADCAAGSSQGADGQASCAACAAGSYAGASGATACAACAAGTSSSAGAIACGACAAGTYSLAGSPACATCGADGHWDVDVTGVPARDDCACEDGWTGYDCDIVECAETLHAMSLGLMLVEASWPEPTRTMSNARVTWAAILRAADLNADEVLSGDELAYALAWKSVDVPAGVANVWSRQSHEAGRPGTWTRLFEGDVSISEMIADLVAYRTTPTLKFGADTYVDGATSLAELGVTSMNATYPDPAWAEAECAAREDGSGTTGVTVAWTLRADMVGALYQQCAFVNGAQIGDAGGFFDSLVDGTDCDGGRCEFHDARGIAAGNRKRVLCVEVDFCASADACDAESVDTLLTATRCATALAYDGAPADVVPALEDFWGVTFSWLDTSLDEAGFYVFRTAGDEASAAASPVLIAQVPTPSARCGRFFSPVAFNDRDTGQNPGTVVQYTVATVDAAGAVLTAATVEFTSPWLSELEVAVETESEAPVEGVTVAISHLTSEGDRDAKYDPLVSGVTNVFGVYVVELRVTDYEWQAQSQNMVAVCSKTSATSAGAVVEHVFEPAEQRFSQRHFRENVVEIVDETSVSVTGYVRYNFTDAPGSGGAWDSGCPHRDGAARCYCPLPHKAVTVKVEDDQGTVTDVAPNEAGYFATGVTYGHRYKVYLQAFEGEDGSATRAHEFRMTSDAGDLAVDAVAEGAAPLLDFFADADVAMEFVHAESTRLDARVVGGDGAAAFATGQLVEAYHGECGFTQTLRTHEGYATALLPAAGAFDVTLVAGARAEALPPCASLALEDVVDPYAAAAVASCRVEMPRGVGSETRPCFDGGFDYVDEFFDAVGDAERSVTLAALNGTETITYAFAANLCVEGVAIAPKAGTALQALFGAHAGPREVPLPGDEALLLVPPLPIEGPEVYGSACPDATTAIFVEDDEFDLSFELGEYYPNTLGLRWPWDYFESDGVTRTAQAYVVTQPSAAHAVDVAVFDGISKTDGVSGVYDASASAHGFVHAVAAADPNPFAPFTLGIEVQFSRDVDGAAATLSRSAIVLGVLPDDVPQTFAMTTEPTLVWTILRDPPGGASTATLEQGSEVGTSMGIEGMHSGTFERGDDWGLTQGAGADLTSALEPLGFGVQTSIFQIGYTTGAAHGAVKPIIGVERGSSQSFDFSFAFDFAVSTSEEPTIAGQASDLILGGGANLRVLTAIEIALAGFTLESVALYEEGDPLCVAGNTTYEWLPTQVTTYLLTAYEVEHTMDRLAALDQTAATGLAIENWVAVLANYRASTFSNAEVLQHTLDFTLDAMIAKFADFQAETEGADSADDTMISYLTNGIGRMESVRSQASYEEISPNPASMLLHTITHASEAVSDFNDVDVAEVHKLTDHVWRHVRESRANCQGSDAFGLGRLCEDIPALESKAAVVHEAMGLCDFESDVPAVAAFCDPGADGGYLPRSPLDFLSSDSKLVTFSGGSVLEMSWSIGETRGRESTVGYSLEASDEYSGESQFCMALGRRLAAGDRARRAAFHDPLARRRLSASMANVAKSAQKAAAADAAEAADAAQAAVDAKKATAEMTGCRRLAGRDLGAALGQVDAPGAAAAEGIARLDAYLRATLAARAAAAEAALRRSPWGRRRLGISFGVNFNSFSSASVSVNMGRSNAKEHSRSHTVAIAFSDGEPGDFFAVKVEGDSHYGTPIFTTMGGLSSCPGETGTTKVDDRVTIAKIEYHCDPSSFVPSADCRDNLPGSTVAVGVIVQNLSPAWTVVTYQLMLGGDYASADPWFDGMYHYTDERCGREGASNGLNVEVAGDPVRPPGYTLDEIPYGQTEVLLLVSEVDCHEYVDIPVKVVSECEFNGDTYQNDPYQYLTELDTSGASSSSSGLAVVHPVWVPDDLAFDEDTLPGGLAGDEATFSVHWIAATWAPTPTEPPTTAAHFSEAAAGTRAPSENPNVPTLSTAPSLAPTTPSPTKAPSRSMVAFNLVLEVGYEAVGATAAAYCAAYEAVGLDAIQEALVASYVEAEFAVALPYPPYAHCDPLAAAAAPAGGGANATATAVPSPRPNATVHVDVDLTIGIVLYATDVIDRDAGETFGTVEAELNDMMAAKVASGAWDADQAAHAAGAAATDPPSPAPSAGAAANGTGGRRGLQAGDSLGDLLAGSTVEDVAVGALVTMSPSATPTTAGPTATPTTAEPSRAPTRWSQLHAGDDDRRPFYEDGFLLGLIAGAFLLGCLTAGAAVHALSRRAPAAAPDAKKQVELPTFGTTASAAARKFSTEQTDTASNPMRAGHHAPSPKKHHEARHHASKKGSHEHRKKSAEPPKPPHKTNPFTVARAAAIFKTRGEASHWVECSDLSSGQVYYSNTKTGETTWTKPSGYHGPEAIAPGGKAKWLEAHDPKSGLPFYTNAATGETTWDRPKGVEIKPAPAKGARTRTLSADTKKFADI</sequence>
<dbReference type="PROSITE" id="PS01159">
    <property type="entry name" value="WW_DOMAIN_1"/>
    <property type="match status" value="2"/>
</dbReference>
<dbReference type="InterPro" id="IPR009030">
    <property type="entry name" value="Growth_fac_rcpt_cys_sf"/>
</dbReference>
<keyword evidence="3" id="KW-0732">Signal</keyword>
<feature type="region of interest" description="Disordered" evidence="1">
    <location>
        <begin position="2795"/>
        <end position="2855"/>
    </location>
</feature>
<dbReference type="CDD" id="cd00201">
    <property type="entry name" value="WW"/>
    <property type="match status" value="2"/>
</dbReference>
<organism evidence="6">
    <name type="scientific">Aureococcus anophagefferens</name>
    <name type="common">Harmful bloom alga</name>
    <dbReference type="NCBI Taxonomy" id="44056"/>
    <lineage>
        <taxon>Eukaryota</taxon>
        <taxon>Sar</taxon>
        <taxon>Stramenopiles</taxon>
        <taxon>Ochrophyta</taxon>
        <taxon>Pelagophyceae</taxon>
        <taxon>Pelagomonadales</taxon>
        <taxon>Pelagomonadaceae</taxon>
        <taxon>Aureococcus</taxon>
    </lineage>
</organism>
<feature type="compositionally biased region" description="Low complexity" evidence="1">
    <location>
        <begin position="2482"/>
        <end position="2498"/>
    </location>
</feature>
<evidence type="ECO:0000313" key="6">
    <source>
        <dbReference type="Proteomes" id="UP000002729"/>
    </source>
</evidence>
<dbReference type="SUPFAM" id="SSF57184">
    <property type="entry name" value="Growth factor receptor domain"/>
    <property type="match status" value="2"/>
</dbReference>
<evidence type="ECO:0000256" key="3">
    <source>
        <dbReference type="SAM" id="SignalP"/>
    </source>
</evidence>
<proteinExistence type="predicted"/>
<dbReference type="PANTHER" id="PTHR46967">
    <property type="entry name" value="INSULIN-LIKE GROWTH FACTOR BINDING PROTEIN,N-TERMINAL"/>
    <property type="match status" value="1"/>
</dbReference>
<dbReference type="eggNOG" id="KOG1217">
    <property type="taxonomic scope" value="Eukaryota"/>
</dbReference>
<dbReference type="SUPFAM" id="SSF51197">
    <property type="entry name" value="Clavaminate synthase-like"/>
    <property type="match status" value="1"/>
</dbReference>
<feature type="region of interest" description="Disordered" evidence="1">
    <location>
        <begin position="2646"/>
        <end position="2673"/>
    </location>
</feature>
<keyword evidence="6" id="KW-1185">Reference proteome</keyword>
<dbReference type="Gene3D" id="2.10.50.10">
    <property type="entry name" value="Tumor Necrosis Factor Receptor, subunit A, domain 2"/>
    <property type="match status" value="3"/>
</dbReference>
<dbReference type="InterPro" id="IPR036020">
    <property type="entry name" value="WW_dom_sf"/>
</dbReference>
<dbReference type="SUPFAM" id="SSF51045">
    <property type="entry name" value="WW domain"/>
    <property type="match status" value="2"/>
</dbReference>
<feature type="transmembrane region" description="Helical" evidence="2">
    <location>
        <begin position="2746"/>
        <end position="2766"/>
    </location>
</feature>
<dbReference type="InterPro" id="IPR003347">
    <property type="entry name" value="JmjC_dom"/>
</dbReference>
<dbReference type="InterPro" id="IPR006212">
    <property type="entry name" value="Furin_repeat"/>
</dbReference>
<dbReference type="SMART" id="SM00261">
    <property type="entry name" value="FU"/>
    <property type="match status" value="4"/>
</dbReference>
<dbReference type="Proteomes" id="UP000002729">
    <property type="component" value="Unassembled WGS sequence"/>
</dbReference>
<dbReference type="SMART" id="SM00456">
    <property type="entry name" value="WW"/>
    <property type="match status" value="2"/>
</dbReference>
<dbReference type="InterPro" id="IPR001202">
    <property type="entry name" value="WW_dom"/>
</dbReference>
<evidence type="ECO:0000256" key="1">
    <source>
        <dbReference type="SAM" id="MobiDB-lite"/>
    </source>
</evidence>
<dbReference type="OrthoDB" id="194556at2759"/>
<keyword evidence="2" id="KW-0472">Membrane</keyword>
<feature type="region of interest" description="Disordered" evidence="1">
    <location>
        <begin position="2468"/>
        <end position="2498"/>
    </location>
</feature>
<dbReference type="Gene3D" id="2.60.120.650">
    <property type="entry name" value="Cupin"/>
    <property type="match status" value="1"/>
</dbReference>
<dbReference type="Pfam" id="PF08007">
    <property type="entry name" value="JmjC_2"/>
    <property type="match status" value="1"/>
</dbReference>
<feature type="region of interest" description="Disordered" evidence="1">
    <location>
        <begin position="2941"/>
        <end position="2971"/>
    </location>
</feature>
<evidence type="ECO:0000256" key="2">
    <source>
        <dbReference type="SAM" id="Phobius"/>
    </source>
</evidence>
<dbReference type="Pfam" id="PF07699">
    <property type="entry name" value="Ephrin_rec_like"/>
    <property type="match status" value="3"/>
</dbReference>
<gene>
    <name evidence="5" type="ORF">AURANDRAFT_60984</name>
</gene>
<keyword evidence="2" id="KW-1133">Transmembrane helix</keyword>
<feature type="signal peptide" evidence="3">
    <location>
        <begin position="1"/>
        <end position="24"/>
    </location>
</feature>
<feature type="chain" id="PRO_5003262496" description="WW domain-containing protein" evidence="3">
    <location>
        <begin position="25"/>
        <end position="2971"/>
    </location>
</feature>
<dbReference type="InterPro" id="IPR011641">
    <property type="entry name" value="Tyr-kin_ephrin_A/B_rcpt-like"/>
</dbReference>
<keyword evidence="2" id="KW-0812">Transmembrane</keyword>
<dbReference type="GeneID" id="20223267"/>
<feature type="compositionally biased region" description="Low complexity" evidence="1">
    <location>
        <begin position="2646"/>
        <end position="2666"/>
    </location>
</feature>